<evidence type="ECO:0000313" key="2">
    <source>
        <dbReference type="Proteomes" id="UP000634136"/>
    </source>
</evidence>
<organism evidence="1 2">
    <name type="scientific">Senna tora</name>
    <dbReference type="NCBI Taxonomy" id="362788"/>
    <lineage>
        <taxon>Eukaryota</taxon>
        <taxon>Viridiplantae</taxon>
        <taxon>Streptophyta</taxon>
        <taxon>Embryophyta</taxon>
        <taxon>Tracheophyta</taxon>
        <taxon>Spermatophyta</taxon>
        <taxon>Magnoliopsida</taxon>
        <taxon>eudicotyledons</taxon>
        <taxon>Gunneridae</taxon>
        <taxon>Pentapetalae</taxon>
        <taxon>rosids</taxon>
        <taxon>fabids</taxon>
        <taxon>Fabales</taxon>
        <taxon>Fabaceae</taxon>
        <taxon>Caesalpinioideae</taxon>
        <taxon>Cassia clade</taxon>
        <taxon>Senna</taxon>
    </lineage>
</organism>
<comment type="caution">
    <text evidence="1">The sequence shown here is derived from an EMBL/GenBank/DDBJ whole genome shotgun (WGS) entry which is preliminary data.</text>
</comment>
<evidence type="ECO:0000313" key="1">
    <source>
        <dbReference type="EMBL" id="KAF7801929.1"/>
    </source>
</evidence>
<proteinExistence type="predicted"/>
<sequence length="32" mass="3723">MGHDLHRRLGRDRISTDSQKSCIVVNTLDFDH</sequence>
<name>A0A834SR96_9FABA</name>
<dbReference type="AlphaFoldDB" id="A0A834SR96"/>
<dbReference type="EMBL" id="JAAIUW010000013">
    <property type="protein sequence ID" value="KAF7801929.1"/>
    <property type="molecule type" value="Genomic_DNA"/>
</dbReference>
<reference evidence="1" key="1">
    <citation type="submission" date="2020-09" db="EMBL/GenBank/DDBJ databases">
        <title>Genome-Enabled Discovery of Anthraquinone Biosynthesis in Senna tora.</title>
        <authorList>
            <person name="Kang S.-H."/>
            <person name="Pandey R.P."/>
            <person name="Lee C.-M."/>
            <person name="Sim J.-S."/>
            <person name="Jeong J.-T."/>
            <person name="Choi B.-S."/>
            <person name="Jung M."/>
            <person name="Ginzburg D."/>
            <person name="Zhao K."/>
            <person name="Won S.Y."/>
            <person name="Oh T.-J."/>
            <person name="Yu Y."/>
            <person name="Kim N.-H."/>
            <person name="Lee O.R."/>
            <person name="Lee T.-H."/>
            <person name="Bashyal P."/>
            <person name="Kim T.-S."/>
            <person name="Lee W.-H."/>
            <person name="Kawkins C."/>
            <person name="Kim C.-K."/>
            <person name="Kim J.S."/>
            <person name="Ahn B.O."/>
            <person name="Rhee S.Y."/>
            <person name="Sohng J.K."/>
        </authorList>
    </citation>
    <scope>NUCLEOTIDE SEQUENCE</scope>
    <source>
        <tissue evidence="1">Leaf</tissue>
    </source>
</reference>
<protein>
    <submittedName>
        <fullName evidence="1">Uncharacterized protein</fullName>
    </submittedName>
</protein>
<gene>
    <name evidence="1" type="ORF">G2W53_041040</name>
</gene>
<dbReference type="Proteomes" id="UP000634136">
    <property type="component" value="Unassembled WGS sequence"/>
</dbReference>
<keyword evidence="2" id="KW-1185">Reference proteome</keyword>
<accession>A0A834SR96</accession>